<keyword evidence="3" id="KW-1185">Reference proteome</keyword>
<dbReference type="InterPro" id="IPR029058">
    <property type="entry name" value="AB_hydrolase_fold"/>
</dbReference>
<feature type="domain" description="Acetyl xylan esterase" evidence="1">
    <location>
        <begin position="128"/>
        <end position="419"/>
    </location>
</feature>
<evidence type="ECO:0000313" key="3">
    <source>
        <dbReference type="Proteomes" id="UP000248584"/>
    </source>
</evidence>
<dbReference type="InterPro" id="IPR039069">
    <property type="entry name" value="CE7"/>
</dbReference>
<dbReference type="Gene3D" id="3.40.50.1820">
    <property type="entry name" value="alpha/beta hydrolase"/>
    <property type="match status" value="1"/>
</dbReference>
<comment type="caution">
    <text evidence="2">The sequence shown here is derived from an EMBL/GenBank/DDBJ whole genome shotgun (WGS) entry which is preliminary data.</text>
</comment>
<protein>
    <submittedName>
        <fullName evidence="2">Cephalosporin-C deacetylase-like acetyl esterase</fullName>
    </submittedName>
</protein>
<dbReference type="Pfam" id="PF05448">
    <property type="entry name" value="AXE1"/>
    <property type="match status" value="1"/>
</dbReference>
<evidence type="ECO:0000259" key="1">
    <source>
        <dbReference type="Pfam" id="PF05448"/>
    </source>
</evidence>
<gene>
    <name evidence="2" type="ORF">LX97_00171</name>
</gene>
<sequence length="427" mass="48449">MKSYLFFLIFICSVSAVSQSQRDELIRILVAPVSESYQYQVGERADFEVSIFKYGKLVKNAKIKYTIAQEQMEPEISKTEGLISGYGIIEGIALNEPGFVRLTVDFEDNGKTFSNTATAGIDVDQIQTFTKMPEDFDSFWNKAIRDARKIDLNPQMTRLPEQDTDKNLAYHIRFNHGKKAFIYGILMVPKKEGTFPAVLHVPGAGVRPYYGTDKSDDVISLQIGIHGIPVNLYDSAIYENLKQGALYKYYWNRMDDRDAYYYKRVYTACVRAIDFIHTVDKFDGENLAVTGGSQGGALTIVTAALDDRVDAIAAFYPALSDLEGFKNGRAGGWPRIYEKDFDFTPQKVEVTRYYDVVNFARKLKTPGFYAYGYNDNVCPASSITAMLNELKSEKTVEVAYDAAHWMYPEVKQKGKKWLFNYIKVSGY</sequence>
<dbReference type="RefSeq" id="WP_015360973.1">
    <property type="nucleotide sequence ID" value="NZ_QKZR01000001.1"/>
</dbReference>
<organism evidence="2 3">
    <name type="scientific">Nonlabens dokdonensis</name>
    <dbReference type="NCBI Taxonomy" id="328515"/>
    <lineage>
        <taxon>Bacteria</taxon>
        <taxon>Pseudomonadati</taxon>
        <taxon>Bacteroidota</taxon>
        <taxon>Flavobacteriia</taxon>
        <taxon>Flavobacteriales</taxon>
        <taxon>Flavobacteriaceae</taxon>
        <taxon>Nonlabens</taxon>
    </lineage>
</organism>
<name>A0ABX5PZF1_9FLAO</name>
<dbReference type="InterPro" id="IPR008391">
    <property type="entry name" value="AXE1_dom"/>
</dbReference>
<reference evidence="2 3" key="1">
    <citation type="submission" date="2018-06" db="EMBL/GenBank/DDBJ databases">
        <title>Genomic Encyclopedia of Archaeal and Bacterial Type Strains, Phase II (KMG-II): from individual species to whole genera.</title>
        <authorList>
            <person name="Goeker M."/>
        </authorList>
    </citation>
    <scope>NUCLEOTIDE SEQUENCE [LARGE SCALE GENOMIC DNA]</scope>
    <source>
        <strain evidence="2 3">DSM 17205</strain>
    </source>
</reference>
<dbReference type="Proteomes" id="UP000248584">
    <property type="component" value="Unassembled WGS sequence"/>
</dbReference>
<accession>A0ABX5PZF1</accession>
<dbReference type="EMBL" id="QKZR01000001">
    <property type="protein sequence ID" value="PZX43171.1"/>
    <property type="molecule type" value="Genomic_DNA"/>
</dbReference>
<evidence type="ECO:0000313" key="2">
    <source>
        <dbReference type="EMBL" id="PZX43171.1"/>
    </source>
</evidence>
<dbReference type="SUPFAM" id="SSF53474">
    <property type="entry name" value="alpha/beta-Hydrolases"/>
    <property type="match status" value="1"/>
</dbReference>
<dbReference type="PANTHER" id="PTHR40111:SF1">
    <property type="entry name" value="CEPHALOSPORIN-C DEACETYLASE"/>
    <property type="match status" value="1"/>
</dbReference>
<dbReference type="PANTHER" id="PTHR40111">
    <property type="entry name" value="CEPHALOSPORIN-C DEACETYLASE"/>
    <property type="match status" value="1"/>
</dbReference>
<proteinExistence type="predicted"/>